<evidence type="ECO:0000256" key="5">
    <source>
        <dbReference type="SAM" id="Phobius"/>
    </source>
</evidence>
<organism evidence="8 9">
    <name type="scientific">Ambispora gerdemannii</name>
    <dbReference type="NCBI Taxonomy" id="144530"/>
    <lineage>
        <taxon>Eukaryota</taxon>
        <taxon>Fungi</taxon>
        <taxon>Fungi incertae sedis</taxon>
        <taxon>Mucoromycota</taxon>
        <taxon>Glomeromycotina</taxon>
        <taxon>Glomeromycetes</taxon>
        <taxon>Archaeosporales</taxon>
        <taxon>Ambisporaceae</taxon>
        <taxon>Ambispora</taxon>
    </lineage>
</organism>
<evidence type="ECO:0000256" key="2">
    <source>
        <dbReference type="ARBA" id="ARBA00022692"/>
    </source>
</evidence>
<keyword evidence="9" id="KW-1185">Reference proteome</keyword>
<feature type="transmembrane region" description="Helical" evidence="5">
    <location>
        <begin position="381"/>
        <end position="402"/>
    </location>
</feature>
<feature type="transmembrane region" description="Helical" evidence="5">
    <location>
        <begin position="75"/>
        <end position="96"/>
    </location>
</feature>
<sequence length="524" mass="58464">MQLHTIKLASSFLAAVLLSLISGVPYLFSTYGPAYAERLNFSSMQINTIAIAGNYGLFFSNPFFGYIADNYSPKLSTLLGSVLFFSNFLCMALTYNGTLPPYFLLCLIYQLLVGMGSAAGLMATLTTQVKNLSHRKGIALSVPLACFALSALVFSQIENFFFRTNVYHFLLFMAFSTGIGDLIASFFLKVVPMPSDSSQNQINEQQSIHIRSQHQEIAITAATKLIIYRERSEQDINNEDKDDTKNITVTSTSYSATTSNYYFSTTTAAPSETTPLIERGYIDSNTAIGGFQFFANSDARVLFFIVLLIGGPGLMYFNNVSTVIKFLNSHPESSLTTEELEQMQKLQNLHVSLLSISSCVGRFLTGFFSDFMLTVFQLRRLWFLILAGTWLSIGHFMAGVIVTNLENLWLASTIIGFGFGSMFGIVPTITSEWFGIRKFGLNWGFLSYAIPIGGHLFCAIFAYNKDIIQEPACFGPDCFNRVFLLSSIACVFSVLLAVGLFWRRLQRGRTIYQVTDTRENELFY</sequence>
<dbReference type="EMBL" id="CAJVPL010004810">
    <property type="protein sequence ID" value="CAG8651546.1"/>
    <property type="molecule type" value="Genomic_DNA"/>
</dbReference>
<dbReference type="PANTHER" id="PTHR21576:SF158">
    <property type="entry name" value="RIBOSOMAL RNA-PROCESSING PROTEIN 12-LIKE CONSERVED DOMAIN-CONTAINING PROTEIN"/>
    <property type="match status" value="1"/>
</dbReference>
<keyword evidence="4 5" id="KW-0472">Membrane</keyword>
<dbReference type="OrthoDB" id="410267at2759"/>
<evidence type="ECO:0000256" key="3">
    <source>
        <dbReference type="ARBA" id="ARBA00022989"/>
    </source>
</evidence>
<keyword evidence="2 5" id="KW-0812">Transmembrane</keyword>
<feature type="transmembrane region" description="Helical" evidence="5">
    <location>
        <begin position="349"/>
        <end position="369"/>
    </location>
</feature>
<feature type="domain" description="Nodulin-like" evidence="6">
    <location>
        <begin position="12"/>
        <end position="206"/>
    </location>
</feature>
<dbReference type="InterPro" id="IPR010658">
    <property type="entry name" value="Nodulin-like"/>
</dbReference>
<comment type="subcellular location">
    <subcellularLocation>
        <location evidence="1">Membrane</location>
        <topology evidence="1">Multi-pass membrane protein</topology>
    </subcellularLocation>
</comment>
<dbReference type="Gene3D" id="1.20.1250.20">
    <property type="entry name" value="MFS general substrate transporter like domains"/>
    <property type="match status" value="2"/>
</dbReference>
<keyword evidence="3 5" id="KW-1133">Transmembrane helix</keyword>
<feature type="transmembrane region" description="Helical" evidence="5">
    <location>
        <begin position="408"/>
        <end position="429"/>
    </location>
</feature>
<feature type="transmembrane region" description="Helical" evidence="5">
    <location>
        <begin position="47"/>
        <end position="68"/>
    </location>
</feature>
<evidence type="ECO:0000256" key="1">
    <source>
        <dbReference type="ARBA" id="ARBA00004141"/>
    </source>
</evidence>
<dbReference type="SUPFAM" id="SSF103473">
    <property type="entry name" value="MFS general substrate transporter"/>
    <property type="match status" value="1"/>
</dbReference>
<dbReference type="Pfam" id="PF06813">
    <property type="entry name" value="Nodulin-like"/>
    <property type="match status" value="1"/>
</dbReference>
<protein>
    <submittedName>
        <fullName evidence="8">5844_t:CDS:1</fullName>
    </submittedName>
</protein>
<feature type="transmembrane region" description="Helical" evidence="5">
    <location>
        <begin position="137"/>
        <end position="157"/>
    </location>
</feature>
<evidence type="ECO:0000259" key="6">
    <source>
        <dbReference type="Pfam" id="PF06813"/>
    </source>
</evidence>
<dbReference type="AlphaFoldDB" id="A0A9N9H634"/>
<gene>
    <name evidence="8" type="ORF">AGERDE_LOCUS11425</name>
</gene>
<feature type="transmembrane region" description="Helical" evidence="5">
    <location>
        <begin position="102"/>
        <end position="125"/>
    </location>
</feature>
<dbReference type="PANTHER" id="PTHR21576">
    <property type="entry name" value="UNCHARACTERIZED NODULIN-LIKE PROTEIN"/>
    <property type="match status" value="1"/>
</dbReference>
<feature type="domain" description="NFD4 C-terminal" evidence="7">
    <location>
        <begin position="351"/>
        <end position="503"/>
    </location>
</feature>
<evidence type="ECO:0000259" key="7">
    <source>
        <dbReference type="Pfam" id="PF23262"/>
    </source>
</evidence>
<evidence type="ECO:0000256" key="4">
    <source>
        <dbReference type="ARBA" id="ARBA00023136"/>
    </source>
</evidence>
<evidence type="ECO:0000313" key="9">
    <source>
        <dbReference type="Proteomes" id="UP000789831"/>
    </source>
</evidence>
<feature type="transmembrane region" description="Helical" evidence="5">
    <location>
        <begin position="483"/>
        <end position="502"/>
    </location>
</feature>
<dbReference type="Proteomes" id="UP000789831">
    <property type="component" value="Unassembled WGS sequence"/>
</dbReference>
<feature type="transmembrane region" description="Helical" evidence="5">
    <location>
        <begin position="441"/>
        <end position="463"/>
    </location>
</feature>
<dbReference type="InterPro" id="IPR056555">
    <property type="entry name" value="NFD4_C"/>
</dbReference>
<accession>A0A9N9H634</accession>
<dbReference type="GO" id="GO:0000329">
    <property type="term" value="C:fungal-type vacuole membrane"/>
    <property type="evidence" value="ECO:0007669"/>
    <property type="project" value="TreeGrafter"/>
</dbReference>
<evidence type="ECO:0000313" key="8">
    <source>
        <dbReference type="EMBL" id="CAG8651546.1"/>
    </source>
</evidence>
<feature type="transmembrane region" description="Helical" evidence="5">
    <location>
        <begin position="169"/>
        <end position="188"/>
    </location>
</feature>
<proteinExistence type="predicted"/>
<dbReference type="InterPro" id="IPR036259">
    <property type="entry name" value="MFS_trans_sf"/>
</dbReference>
<comment type="caution">
    <text evidence="8">The sequence shown here is derived from an EMBL/GenBank/DDBJ whole genome shotgun (WGS) entry which is preliminary data.</text>
</comment>
<name>A0A9N9H634_9GLOM</name>
<dbReference type="Pfam" id="PF23262">
    <property type="entry name" value="NFD4_C"/>
    <property type="match status" value="1"/>
</dbReference>
<reference evidence="8" key="1">
    <citation type="submission" date="2021-06" db="EMBL/GenBank/DDBJ databases">
        <authorList>
            <person name="Kallberg Y."/>
            <person name="Tangrot J."/>
            <person name="Rosling A."/>
        </authorList>
    </citation>
    <scope>NUCLEOTIDE SEQUENCE</scope>
    <source>
        <strain evidence="8">MT106</strain>
    </source>
</reference>
<feature type="transmembrane region" description="Helical" evidence="5">
    <location>
        <begin position="301"/>
        <end position="317"/>
    </location>
</feature>